<keyword evidence="13" id="KW-1185">Reference proteome</keyword>
<feature type="coiled-coil region" evidence="8">
    <location>
        <begin position="234"/>
        <end position="261"/>
    </location>
</feature>
<dbReference type="CDD" id="cd05387">
    <property type="entry name" value="BY-kinase"/>
    <property type="match status" value="1"/>
</dbReference>
<name>A0ABT1RBA4_9HYPH</name>
<evidence type="ECO:0000313" key="12">
    <source>
        <dbReference type="EMBL" id="MCQ4632359.1"/>
    </source>
</evidence>
<organism evidence="12 13">
    <name type="scientific">Shinella lacus</name>
    <dbReference type="NCBI Taxonomy" id="2654216"/>
    <lineage>
        <taxon>Bacteria</taxon>
        <taxon>Pseudomonadati</taxon>
        <taxon>Pseudomonadota</taxon>
        <taxon>Alphaproteobacteria</taxon>
        <taxon>Hyphomicrobiales</taxon>
        <taxon>Rhizobiaceae</taxon>
        <taxon>Shinella</taxon>
    </lineage>
</organism>
<keyword evidence="2" id="KW-1003">Cell membrane</keyword>
<evidence type="ECO:0000256" key="1">
    <source>
        <dbReference type="ARBA" id="ARBA00004651"/>
    </source>
</evidence>
<keyword evidence="8" id="KW-0175">Coiled coil</keyword>
<reference evidence="12" key="1">
    <citation type="submission" date="2021-07" db="EMBL/GenBank/DDBJ databases">
        <title>Shinella sp. nov., a novel member of the genus Shinella from water.</title>
        <authorList>
            <person name="Deng Y."/>
        </authorList>
    </citation>
    <scope>NUCLEOTIDE SEQUENCE</scope>
    <source>
        <strain evidence="12">CPCC 100929</strain>
    </source>
</reference>
<evidence type="ECO:0000256" key="2">
    <source>
        <dbReference type="ARBA" id="ARBA00022475"/>
    </source>
</evidence>
<dbReference type="SUPFAM" id="SSF52540">
    <property type="entry name" value="P-loop containing nucleoside triphosphate hydrolases"/>
    <property type="match status" value="1"/>
</dbReference>
<keyword evidence="5" id="KW-0067">ATP-binding</keyword>
<evidence type="ECO:0000259" key="11">
    <source>
        <dbReference type="Pfam" id="PF02706"/>
    </source>
</evidence>
<dbReference type="RefSeq" id="WP_256118989.1">
    <property type="nucleotide sequence ID" value="NZ_WHSB02000007.1"/>
</dbReference>
<dbReference type="InterPro" id="IPR003856">
    <property type="entry name" value="LPS_length_determ_N"/>
</dbReference>
<dbReference type="Pfam" id="PF02706">
    <property type="entry name" value="Wzz"/>
    <property type="match status" value="1"/>
</dbReference>
<dbReference type="InterPro" id="IPR005702">
    <property type="entry name" value="Wzc-like_C"/>
</dbReference>
<accession>A0ABT1RBA4</accession>
<proteinExistence type="predicted"/>
<evidence type="ECO:0000256" key="3">
    <source>
        <dbReference type="ARBA" id="ARBA00022692"/>
    </source>
</evidence>
<feature type="region of interest" description="Disordered" evidence="9">
    <location>
        <begin position="700"/>
        <end position="723"/>
    </location>
</feature>
<feature type="transmembrane region" description="Helical" evidence="10">
    <location>
        <begin position="27"/>
        <end position="44"/>
    </location>
</feature>
<feature type="compositionally biased region" description="Basic and acidic residues" evidence="9">
    <location>
        <begin position="700"/>
        <end position="713"/>
    </location>
</feature>
<comment type="caution">
    <text evidence="12">The sequence shown here is derived from an EMBL/GenBank/DDBJ whole genome shotgun (WGS) entry which is preliminary data.</text>
</comment>
<sequence length="723" mass="76947">MIWSENQAGPEESAIPRVLSVIVERRWLILFCVAVGMGAAAVGYQDQPSRYRAEAVLALDARKFQALPTESVISSLPQESPVLRTEVDIISSRSMAERVLAYLQASGVDVAKGFVLTAESGTAQASPGHATRAIADRRVLIDKLTSGVRVTNDGRSYTIYVAFSGTEPQFTADVANAYAETYINYQVDLQTTATRRVSDWLGTRLVSLRSDLERSEHTATSFREKSGIVKSNGTTLLSQQIAGLNAELARLRAQLAGSVARLATAIDASEGKGGLALSEVLNSPAIQQLRTEEARLKRLLAAISESGAVKNPQIPDLKSQLATIQAQIDVEVEQIVGSLRNEIEVTRRQQSGLEASLKQLQTEMSTANESIVQADQLDREASANRAIYESYLTRYKQTIEQDGIAMAEARIISRAMPSGTPSSPDLSAWLLGGLMFGLGGGAFSTLLLELRASFRRRPDPAESNLGSPVIGRIPELSPQQRSNVAGIIRDSLSPFAQAVADVQGRLRLSARSGNVLVVSVTSAGPGEGKTLVASCLARSLAATGLRTVIVDTNLTAPGIADEFSVLPLRTVDTVAASEDVPIDELIRRDGASGLDLICAGRVDVPAEHILGHKGFARLLCTLRQTYDVVIVDSTALSNGSSALLVSSLADTTVLVVPAGSDSVRTVRALRTLKTAGIVVGGLVINNAASRRNVVSLVTDHHRSTADAGKRSENPIDTPSIVGM</sequence>
<keyword evidence="6 10" id="KW-1133">Transmembrane helix</keyword>
<evidence type="ECO:0000256" key="8">
    <source>
        <dbReference type="SAM" id="Coils"/>
    </source>
</evidence>
<evidence type="ECO:0000256" key="5">
    <source>
        <dbReference type="ARBA" id="ARBA00022840"/>
    </source>
</evidence>
<comment type="subcellular location">
    <subcellularLocation>
        <location evidence="1">Cell membrane</location>
        <topology evidence="1">Multi-pass membrane protein</topology>
    </subcellularLocation>
</comment>
<feature type="domain" description="Polysaccharide chain length determinant N-terminal" evidence="11">
    <location>
        <begin position="18"/>
        <end position="101"/>
    </location>
</feature>
<evidence type="ECO:0000256" key="9">
    <source>
        <dbReference type="SAM" id="MobiDB-lite"/>
    </source>
</evidence>
<dbReference type="InterPro" id="IPR050445">
    <property type="entry name" value="Bact_polysacc_biosynth/exp"/>
</dbReference>
<keyword evidence="3 10" id="KW-0812">Transmembrane</keyword>
<gene>
    <name evidence="12" type="ORF">GB927_020070</name>
</gene>
<dbReference type="Gene3D" id="3.40.50.300">
    <property type="entry name" value="P-loop containing nucleotide triphosphate hydrolases"/>
    <property type="match status" value="1"/>
</dbReference>
<evidence type="ECO:0000256" key="4">
    <source>
        <dbReference type="ARBA" id="ARBA00022741"/>
    </source>
</evidence>
<evidence type="ECO:0000313" key="13">
    <source>
        <dbReference type="Proteomes" id="UP000996601"/>
    </source>
</evidence>
<keyword evidence="4" id="KW-0547">Nucleotide-binding</keyword>
<keyword evidence="7 10" id="KW-0472">Membrane</keyword>
<dbReference type="InterPro" id="IPR027417">
    <property type="entry name" value="P-loop_NTPase"/>
</dbReference>
<dbReference type="PANTHER" id="PTHR32309:SF13">
    <property type="entry name" value="FERRIC ENTEROBACTIN TRANSPORT PROTEIN FEPE"/>
    <property type="match status" value="1"/>
</dbReference>
<dbReference type="EMBL" id="WHSB02000007">
    <property type="protein sequence ID" value="MCQ4632359.1"/>
    <property type="molecule type" value="Genomic_DNA"/>
</dbReference>
<feature type="transmembrane region" description="Helical" evidence="10">
    <location>
        <begin position="426"/>
        <end position="448"/>
    </location>
</feature>
<protein>
    <submittedName>
        <fullName evidence="12">Polysaccharide biosynthesis tyrosine autokinase</fullName>
    </submittedName>
</protein>
<dbReference type="PANTHER" id="PTHR32309">
    <property type="entry name" value="TYROSINE-PROTEIN KINASE"/>
    <property type="match status" value="1"/>
</dbReference>
<evidence type="ECO:0000256" key="10">
    <source>
        <dbReference type="SAM" id="Phobius"/>
    </source>
</evidence>
<evidence type="ECO:0000256" key="7">
    <source>
        <dbReference type="ARBA" id="ARBA00023136"/>
    </source>
</evidence>
<evidence type="ECO:0000256" key="6">
    <source>
        <dbReference type="ARBA" id="ARBA00022989"/>
    </source>
</evidence>
<dbReference type="Proteomes" id="UP000996601">
    <property type="component" value="Unassembled WGS sequence"/>
</dbReference>
<feature type="coiled-coil region" evidence="8">
    <location>
        <begin position="343"/>
        <end position="377"/>
    </location>
</feature>